<reference evidence="4" key="1">
    <citation type="submission" date="2022-10" db="EMBL/GenBank/DDBJ databases">
        <title>Culturing micro-colonial fungi from biological soil crusts in the Mojave desert and describing Neophaeococcomyces mojavensis, and introducing the new genera and species Taxawa tesnikishii.</title>
        <authorList>
            <person name="Kurbessoian T."/>
            <person name="Stajich J.E."/>
        </authorList>
    </citation>
    <scope>NUCLEOTIDE SEQUENCE</scope>
    <source>
        <strain evidence="4">TK_1</strain>
    </source>
</reference>
<evidence type="ECO:0000259" key="2">
    <source>
        <dbReference type="PROSITE" id="PS50404"/>
    </source>
</evidence>
<dbReference type="Pfam" id="PF00043">
    <property type="entry name" value="GST_C"/>
    <property type="match status" value="1"/>
</dbReference>
<comment type="similarity">
    <text evidence="1">Belongs to the GST superfamily. Zeta family.</text>
</comment>
<dbReference type="SUPFAM" id="SSF47616">
    <property type="entry name" value="GST C-terminal domain-like"/>
    <property type="match status" value="1"/>
</dbReference>
<evidence type="ECO:0000259" key="3">
    <source>
        <dbReference type="PROSITE" id="PS50405"/>
    </source>
</evidence>
<proteinExistence type="inferred from homology"/>
<dbReference type="SFLD" id="SFLDS00019">
    <property type="entry name" value="Glutathione_Transferase_(cytos"/>
    <property type="match status" value="1"/>
</dbReference>
<evidence type="ECO:0000313" key="4">
    <source>
        <dbReference type="EMBL" id="KAJ9669715.1"/>
    </source>
</evidence>
<dbReference type="NCBIfam" id="TIGR01262">
    <property type="entry name" value="maiA"/>
    <property type="match status" value="1"/>
</dbReference>
<dbReference type="PROSITE" id="PS50404">
    <property type="entry name" value="GST_NTER"/>
    <property type="match status" value="1"/>
</dbReference>
<dbReference type="InterPro" id="IPR036282">
    <property type="entry name" value="Glutathione-S-Trfase_C_sf"/>
</dbReference>
<dbReference type="SUPFAM" id="SSF52833">
    <property type="entry name" value="Thioredoxin-like"/>
    <property type="match status" value="1"/>
</dbReference>
<dbReference type="InterPro" id="IPR034330">
    <property type="entry name" value="GST_Zeta_C"/>
</dbReference>
<dbReference type="InterPro" id="IPR005955">
    <property type="entry name" value="GST_Zeta"/>
</dbReference>
<accession>A0ABQ9P7X4</accession>
<comment type="caution">
    <text evidence="4">The sequence shown here is derived from an EMBL/GenBank/DDBJ whole genome shotgun (WGS) entry which is preliminary data.</text>
</comment>
<keyword evidence="5" id="KW-1185">Reference proteome</keyword>
<dbReference type="EMBL" id="JAPDRL010000001">
    <property type="protein sequence ID" value="KAJ9669715.1"/>
    <property type="molecule type" value="Genomic_DNA"/>
</dbReference>
<gene>
    <name evidence="4" type="ORF">H2201_000099</name>
</gene>
<dbReference type="Pfam" id="PF13409">
    <property type="entry name" value="GST_N_2"/>
    <property type="match status" value="1"/>
</dbReference>
<dbReference type="PROSITE" id="PS50405">
    <property type="entry name" value="GST_CTER"/>
    <property type="match status" value="1"/>
</dbReference>
<dbReference type="InterPro" id="IPR040079">
    <property type="entry name" value="Glutathione_S-Trfase"/>
</dbReference>
<dbReference type="PANTHER" id="PTHR42673:SF4">
    <property type="entry name" value="MALEYLACETOACETATE ISOMERASE"/>
    <property type="match status" value="1"/>
</dbReference>
<dbReference type="Proteomes" id="UP001172684">
    <property type="component" value="Unassembled WGS sequence"/>
</dbReference>
<protein>
    <recommendedName>
        <fullName evidence="6">Maleylacetoacetate isomerase</fullName>
    </recommendedName>
</protein>
<dbReference type="Gene3D" id="3.40.30.10">
    <property type="entry name" value="Glutaredoxin"/>
    <property type="match status" value="1"/>
</dbReference>
<evidence type="ECO:0000256" key="1">
    <source>
        <dbReference type="ARBA" id="ARBA00010007"/>
    </source>
</evidence>
<organism evidence="4 5">
    <name type="scientific">Coniosporium apollinis</name>
    <dbReference type="NCBI Taxonomy" id="61459"/>
    <lineage>
        <taxon>Eukaryota</taxon>
        <taxon>Fungi</taxon>
        <taxon>Dikarya</taxon>
        <taxon>Ascomycota</taxon>
        <taxon>Pezizomycotina</taxon>
        <taxon>Dothideomycetes</taxon>
        <taxon>Dothideomycetes incertae sedis</taxon>
        <taxon>Coniosporium</taxon>
    </lineage>
</organism>
<sequence>MSSDNPQFHLHTYFRSSCSGRLRIALNLKSLSYTCSYTNLLKDEQTSASHLSLNPSGTVPVLTPLNTDNGWPITQSVAALEYLEEAFPDRRPLLPSRDDVMARAQVRTLVNIIACDTQPVTNRHIMLAVGKLGKNGPEWSREYMTRGLKAYEETAKKTAGKFSVGGEITMADVVLVPAVWGAERFGVDLEKLPTVKRIYETMSREEAVVKAHWRRQEDTPEEFRENLDGGVAGDP</sequence>
<evidence type="ECO:0008006" key="6">
    <source>
        <dbReference type="Google" id="ProtNLM"/>
    </source>
</evidence>
<evidence type="ECO:0000313" key="5">
    <source>
        <dbReference type="Proteomes" id="UP001172684"/>
    </source>
</evidence>
<dbReference type="InterPro" id="IPR010987">
    <property type="entry name" value="Glutathione-S-Trfase_C-like"/>
</dbReference>
<dbReference type="PANTHER" id="PTHR42673">
    <property type="entry name" value="MALEYLACETOACETATE ISOMERASE"/>
    <property type="match status" value="1"/>
</dbReference>
<dbReference type="InterPro" id="IPR036249">
    <property type="entry name" value="Thioredoxin-like_sf"/>
</dbReference>
<dbReference type="CDD" id="cd03191">
    <property type="entry name" value="GST_C_Zeta"/>
    <property type="match status" value="1"/>
</dbReference>
<dbReference type="InterPro" id="IPR004045">
    <property type="entry name" value="Glutathione_S-Trfase_N"/>
</dbReference>
<dbReference type="SFLD" id="SFLDG00358">
    <property type="entry name" value="Main_(cytGST)"/>
    <property type="match status" value="1"/>
</dbReference>
<feature type="domain" description="GST C-terminal" evidence="3">
    <location>
        <begin position="99"/>
        <end position="221"/>
    </location>
</feature>
<name>A0ABQ9P7X4_9PEZI</name>
<dbReference type="Gene3D" id="1.20.1050.10">
    <property type="match status" value="1"/>
</dbReference>
<dbReference type="InterPro" id="IPR004046">
    <property type="entry name" value="GST_C"/>
</dbReference>
<feature type="domain" description="GST N-terminal" evidence="2">
    <location>
        <begin position="6"/>
        <end position="91"/>
    </location>
</feature>